<dbReference type="InterPro" id="IPR009057">
    <property type="entry name" value="Homeodomain-like_sf"/>
</dbReference>
<keyword evidence="10" id="KW-1185">Reference proteome</keyword>
<dbReference type="AlphaFoldDB" id="A0AAN7QL76"/>
<accession>A0AAN7QL76</accession>
<dbReference type="GO" id="GO:0005634">
    <property type="term" value="C:nucleus"/>
    <property type="evidence" value="ECO:0007669"/>
    <property type="project" value="UniProtKB-SubCell"/>
</dbReference>
<dbReference type="GO" id="GO:0090558">
    <property type="term" value="P:plant epidermis development"/>
    <property type="evidence" value="ECO:0007669"/>
    <property type="project" value="UniProtKB-ARBA"/>
</dbReference>
<dbReference type="PANTHER" id="PTHR47998">
    <property type="entry name" value="TRANSCRIPTION FACTOR MYB51-LIKE ISOFORM X1"/>
    <property type="match status" value="1"/>
</dbReference>
<dbReference type="Proteomes" id="UP001345219">
    <property type="component" value="Chromosome 24"/>
</dbReference>
<dbReference type="CDD" id="cd00167">
    <property type="entry name" value="SANT"/>
    <property type="match status" value="1"/>
</dbReference>
<dbReference type="Pfam" id="PF00249">
    <property type="entry name" value="Myb_DNA-binding"/>
    <property type="match status" value="1"/>
</dbReference>
<keyword evidence="3" id="KW-0805">Transcription regulation</keyword>
<dbReference type="GO" id="GO:0030154">
    <property type="term" value="P:cell differentiation"/>
    <property type="evidence" value="ECO:0007669"/>
    <property type="project" value="UniProtKB-ARBA"/>
</dbReference>
<gene>
    <name evidence="9" type="ORF">SAY87_031233</name>
</gene>
<protein>
    <recommendedName>
        <fullName evidence="8">Myb-like domain-containing protein</fullName>
    </recommendedName>
</protein>
<comment type="subcellular location">
    <subcellularLocation>
        <location evidence="1">Nucleus</location>
    </subcellularLocation>
</comment>
<feature type="region of interest" description="Disordered" evidence="7">
    <location>
        <begin position="1"/>
        <end position="22"/>
    </location>
</feature>
<evidence type="ECO:0000256" key="5">
    <source>
        <dbReference type="ARBA" id="ARBA00023163"/>
    </source>
</evidence>
<dbReference type="GO" id="GO:0009653">
    <property type="term" value="P:anatomical structure morphogenesis"/>
    <property type="evidence" value="ECO:0007669"/>
    <property type="project" value="UniProtKB-ARBA"/>
</dbReference>
<dbReference type="FunFam" id="1.10.10.60:FF:000160">
    <property type="entry name" value="MYB-like transcription factor"/>
    <property type="match status" value="1"/>
</dbReference>
<dbReference type="GO" id="GO:0000976">
    <property type="term" value="F:transcription cis-regulatory region binding"/>
    <property type="evidence" value="ECO:0007669"/>
    <property type="project" value="TreeGrafter"/>
</dbReference>
<dbReference type="SUPFAM" id="SSF46689">
    <property type="entry name" value="Homeodomain-like"/>
    <property type="match status" value="1"/>
</dbReference>
<evidence type="ECO:0000313" key="9">
    <source>
        <dbReference type="EMBL" id="KAK4770701.1"/>
    </source>
</evidence>
<organism evidence="9 10">
    <name type="scientific">Trapa incisa</name>
    <dbReference type="NCBI Taxonomy" id="236973"/>
    <lineage>
        <taxon>Eukaryota</taxon>
        <taxon>Viridiplantae</taxon>
        <taxon>Streptophyta</taxon>
        <taxon>Embryophyta</taxon>
        <taxon>Tracheophyta</taxon>
        <taxon>Spermatophyta</taxon>
        <taxon>Magnoliopsida</taxon>
        <taxon>eudicotyledons</taxon>
        <taxon>Gunneridae</taxon>
        <taxon>Pentapetalae</taxon>
        <taxon>rosids</taxon>
        <taxon>malvids</taxon>
        <taxon>Myrtales</taxon>
        <taxon>Lythraceae</taxon>
        <taxon>Trapa</taxon>
    </lineage>
</organism>
<dbReference type="PANTHER" id="PTHR47998:SF93">
    <property type="entry name" value="MYB-LIKE TRANSCRIPTION FACTOR ETC1"/>
    <property type="match status" value="1"/>
</dbReference>
<sequence length="98" mass="11679">MVIKESTMDEQRRPRKQRKAAAMFDSGEVSSVEWDFINMTNQEEDLIYRMYRLVGDRWDLIAGRIPGRKAEEIERFWIMRHGRAFAGLEYQNGRRSGH</sequence>
<dbReference type="GO" id="GO:0006355">
    <property type="term" value="P:regulation of DNA-templated transcription"/>
    <property type="evidence" value="ECO:0007669"/>
    <property type="project" value="TreeGrafter"/>
</dbReference>
<keyword evidence="4" id="KW-0238">DNA-binding</keyword>
<evidence type="ECO:0000313" key="10">
    <source>
        <dbReference type="Proteomes" id="UP001345219"/>
    </source>
</evidence>
<dbReference type="EMBL" id="JAXIOK010000005">
    <property type="protein sequence ID" value="KAK4770701.1"/>
    <property type="molecule type" value="Genomic_DNA"/>
</dbReference>
<evidence type="ECO:0000256" key="2">
    <source>
        <dbReference type="ARBA" id="ARBA00022473"/>
    </source>
</evidence>
<proteinExistence type="predicted"/>
<keyword evidence="6" id="KW-0539">Nucleus</keyword>
<evidence type="ECO:0000256" key="1">
    <source>
        <dbReference type="ARBA" id="ARBA00004123"/>
    </source>
</evidence>
<dbReference type="InterPro" id="IPR001005">
    <property type="entry name" value="SANT/Myb"/>
</dbReference>
<evidence type="ECO:0000256" key="6">
    <source>
        <dbReference type="ARBA" id="ARBA00023242"/>
    </source>
</evidence>
<dbReference type="Gene3D" id="1.10.10.60">
    <property type="entry name" value="Homeodomain-like"/>
    <property type="match status" value="1"/>
</dbReference>
<comment type="caution">
    <text evidence="9">The sequence shown here is derived from an EMBL/GenBank/DDBJ whole genome shotgun (WGS) entry which is preliminary data.</text>
</comment>
<evidence type="ECO:0000256" key="3">
    <source>
        <dbReference type="ARBA" id="ARBA00023015"/>
    </source>
</evidence>
<keyword evidence="5" id="KW-0804">Transcription</keyword>
<evidence type="ECO:0000256" key="4">
    <source>
        <dbReference type="ARBA" id="ARBA00023125"/>
    </source>
</evidence>
<reference evidence="9 10" key="1">
    <citation type="journal article" date="2023" name="Hortic Res">
        <title>Pangenome of water caltrop reveals structural variations and asymmetric subgenome divergence after allopolyploidization.</title>
        <authorList>
            <person name="Zhang X."/>
            <person name="Chen Y."/>
            <person name="Wang L."/>
            <person name="Yuan Y."/>
            <person name="Fang M."/>
            <person name="Shi L."/>
            <person name="Lu R."/>
            <person name="Comes H.P."/>
            <person name="Ma Y."/>
            <person name="Chen Y."/>
            <person name="Huang G."/>
            <person name="Zhou Y."/>
            <person name="Zheng Z."/>
            <person name="Qiu Y."/>
        </authorList>
    </citation>
    <scope>NUCLEOTIDE SEQUENCE [LARGE SCALE GENOMIC DNA]</scope>
    <source>
        <tissue evidence="9">Roots</tissue>
    </source>
</reference>
<keyword evidence="2" id="KW-0217">Developmental protein</keyword>
<dbReference type="SMART" id="SM00717">
    <property type="entry name" value="SANT"/>
    <property type="match status" value="1"/>
</dbReference>
<feature type="domain" description="Myb-like" evidence="8">
    <location>
        <begin position="35"/>
        <end position="83"/>
    </location>
</feature>
<dbReference type="InterPro" id="IPR015495">
    <property type="entry name" value="Myb_TF_plants"/>
</dbReference>
<dbReference type="GO" id="GO:0048731">
    <property type="term" value="P:system development"/>
    <property type="evidence" value="ECO:0007669"/>
    <property type="project" value="UniProtKB-ARBA"/>
</dbReference>
<evidence type="ECO:0000256" key="7">
    <source>
        <dbReference type="SAM" id="MobiDB-lite"/>
    </source>
</evidence>
<name>A0AAN7QL76_9MYRT</name>
<evidence type="ECO:0000259" key="8">
    <source>
        <dbReference type="SMART" id="SM00717"/>
    </source>
</evidence>
<feature type="compositionally biased region" description="Basic and acidic residues" evidence="7">
    <location>
        <begin position="1"/>
        <end position="12"/>
    </location>
</feature>